<evidence type="ECO:0000256" key="1">
    <source>
        <dbReference type="ARBA" id="ARBA00023172"/>
    </source>
</evidence>
<dbReference type="GO" id="GO:0003677">
    <property type="term" value="F:DNA binding"/>
    <property type="evidence" value="ECO:0007669"/>
    <property type="project" value="InterPro"/>
</dbReference>
<name>A0AA91PBF4_9MYCO</name>
<dbReference type="InterPro" id="IPR011010">
    <property type="entry name" value="DNA_brk_join_enz"/>
</dbReference>
<evidence type="ECO:0000313" key="2">
    <source>
        <dbReference type="EMBL" id="OSC25222.1"/>
    </source>
</evidence>
<keyword evidence="1" id="KW-0233">DNA recombination</keyword>
<dbReference type="GO" id="GO:0006310">
    <property type="term" value="P:DNA recombination"/>
    <property type="evidence" value="ECO:0007669"/>
    <property type="project" value="UniProtKB-KW"/>
</dbReference>
<dbReference type="Proteomes" id="UP000193577">
    <property type="component" value="Unassembled WGS sequence"/>
</dbReference>
<protein>
    <recommendedName>
        <fullName evidence="4">Tyr recombinase domain-containing protein</fullName>
    </recommendedName>
</protein>
<proteinExistence type="predicted"/>
<dbReference type="InterPro" id="IPR013762">
    <property type="entry name" value="Integrase-like_cat_sf"/>
</dbReference>
<dbReference type="EMBL" id="NCXO01000071">
    <property type="protein sequence ID" value="OSC25222.1"/>
    <property type="molecule type" value="Genomic_DNA"/>
</dbReference>
<evidence type="ECO:0008006" key="4">
    <source>
        <dbReference type="Google" id="ProtNLM"/>
    </source>
</evidence>
<accession>A0AA91PBF4</accession>
<organism evidence="2 3">
    <name type="scientific">Mycolicibacillus koreensis</name>
    <dbReference type="NCBI Taxonomy" id="1069220"/>
    <lineage>
        <taxon>Bacteria</taxon>
        <taxon>Bacillati</taxon>
        <taxon>Actinomycetota</taxon>
        <taxon>Actinomycetes</taxon>
        <taxon>Mycobacteriales</taxon>
        <taxon>Mycobacteriaceae</taxon>
        <taxon>Mycolicibacillus</taxon>
    </lineage>
</organism>
<dbReference type="AlphaFoldDB" id="A0AA91PBF4"/>
<dbReference type="SUPFAM" id="SSF56349">
    <property type="entry name" value="DNA breaking-rejoining enzymes"/>
    <property type="match status" value="1"/>
</dbReference>
<gene>
    <name evidence="2" type="ORF">B8W67_19125</name>
</gene>
<dbReference type="RefSeq" id="WP_085305696.1">
    <property type="nucleotide sequence ID" value="NZ_AP022594.1"/>
</dbReference>
<reference evidence="2 3" key="1">
    <citation type="submission" date="2017-04" db="EMBL/GenBank/DDBJ databases">
        <title>The new phylogeny of genus Mycobacterium.</title>
        <authorList>
            <person name="Tortoli E."/>
            <person name="Trovato A."/>
            <person name="Cirillo D.M."/>
        </authorList>
    </citation>
    <scope>NUCLEOTIDE SEQUENCE [LARGE SCALE GENOMIC DNA]</scope>
    <source>
        <strain evidence="2 3">KCTC 19819</strain>
    </source>
</reference>
<comment type="caution">
    <text evidence="2">The sequence shown here is derived from an EMBL/GenBank/DDBJ whole genome shotgun (WGS) entry which is preliminary data.</text>
</comment>
<dbReference type="GO" id="GO:0015074">
    <property type="term" value="P:DNA integration"/>
    <property type="evidence" value="ECO:0007669"/>
    <property type="project" value="InterPro"/>
</dbReference>
<dbReference type="Gene3D" id="1.10.443.10">
    <property type="entry name" value="Intergrase catalytic core"/>
    <property type="match status" value="1"/>
</dbReference>
<sequence>MGRRALQAQRDRDLPFDLVFPSPTGTPRWPNNVNRAWREIRGEDYGWVTPRTFRKTVGTAIERVAGAEAAAAQLGHSTPDVTRKHYIDRAIDAPDNRAALEGFVSISDE</sequence>
<keyword evidence="3" id="KW-1185">Reference proteome</keyword>
<evidence type="ECO:0000313" key="3">
    <source>
        <dbReference type="Proteomes" id="UP000193577"/>
    </source>
</evidence>